<dbReference type="SMART" id="SM00320">
    <property type="entry name" value="WD40"/>
    <property type="match status" value="6"/>
</dbReference>
<dbReference type="InterPro" id="IPR001680">
    <property type="entry name" value="WD40_rpt"/>
</dbReference>
<dbReference type="SUPFAM" id="SSF50978">
    <property type="entry name" value="WD40 repeat-like"/>
    <property type="match status" value="1"/>
</dbReference>
<organism evidence="6 7">
    <name type="scientific">Carpinus fangiana</name>
    <dbReference type="NCBI Taxonomy" id="176857"/>
    <lineage>
        <taxon>Eukaryota</taxon>
        <taxon>Viridiplantae</taxon>
        <taxon>Streptophyta</taxon>
        <taxon>Embryophyta</taxon>
        <taxon>Tracheophyta</taxon>
        <taxon>Spermatophyta</taxon>
        <taxon>Magnoliopsida</taxon>
        <taxon>eudicotyledons</taxon>
        <taxon>Gunneridae</taxon>
        <taxon>Pentapetalae</taxon>
        <taxon>rosids</taxon>
        <taxon>fabids</taxon>
        <taxon>Fagales</taxon>
        <taxon>Betulaceae</taxon>
        <taxon>Carpinus</taxon>
    </lineage>
</organism>
<feature type="compositionally biased region" description="Basic and acidic residues" evidence="4">
    <location>
        <begin position="567"/>
        <end position="585"/>
    </location>
</feature>
<evidence type="ECO:0000313" key="6">
    <source>
        <dbReference type="EMBL" id="KAB8627221.1"/>
    </source>
</evidence>
<evidence type="ECO:0000256" key="3">
    <source>
        <dbReference type="PROSITE-ProRule" id="PRU00221"/>
    </source>
</evidence>
<gene>
    <name evidence="6" type="ORF">FH972_026054</name>
</gene>
<evidence type="ECO:0000256" key="4">
    <source>
        <dbReference type="SAM" id="MobiDB-lite"/>
    </source>
</evidence>
<feature type="repeat" description="WD" evidence="3">
    <location>
        <begin position="307"/>
        <end position="350"/>
    </location>
</feature>
<dbReference type="EMBL" id="VIBQ01000076">
    <property type="protein sequence ID" value="KAB8627221.1"/>
    <property type="molecule type" value="Genomic_DNA"/>
</dbReference>
<feature type="repeat" description="WD" evidence="3">
    <location>
        <begin position="496"/>
        <end position="523"/>
    </location>
</feature>
<accession>A0A5N6L2W7</accession>
<keyword evidence="5" id="KW-0732">Signal</keyword>
<dbReference type="OrthoDB" id="538223at2759"/>
<sequence length="604" mass="66095">MWQQWQWKLLLLLLLLVGQGPPARDCGSPSIIELCPDSPLFCRRSFPRDRPCLARDGPFTSSYPRVISAKYGPEGIARWCQTCFTGCATTKGASNSQAFTSAPSWPSCSRIFEELFHNGCSRLRTLFSFSAERSVHGPHGFSCIKSRAFLRKKRTSRDYRRFCGTTEYVSFDRSWQLLSNRVSSSFLHAHTDQGTPEARASDANAARKAAKSSNTFGNPIRLPSKILAVVSDPSGRPGVYVAESAGTLRRIDIETKEFKTEVYRGPAAPLTSLCILNDTIFAGCWDKSVWAWPLHSSGVTSKDPKRFHGHTDFVKSVTCTTLESKHLLISGAQDAKIIVWDVLSTTKLHVLSGHARGILSLAILPLPPSSAAHAYIDLFSGGSEGQIRRWRVSSTKAGPLHESLDAQEATELRGSQDKEIDVISVHETSVNALHFSAPDPDVAEDDATAMLHTASSDKSSKVLRSNHASTCAAYRKASSAMEHPDFVRAVTPLSAPDSELIATACRDEGVRIWDTESGELLHCFEGHFEEVTGLAIVGDRLVSVSIDGTIRCWPATRKGIEEAAVEETERKKKEDAGVTAAEEKTGVQLDEGEEAELAALMEDD</sequence>
<dbReference type="PANTHER" id="PTHR22847:SF637">
    <property type="entry name" value="WD REPEAT DOMAIN 5B"/>
    <property type="match status" value="1"/>
</dbReference>
<dbReference type="InterPro" id="IPR015943">
    <property type="entry name" value="WD40/YVTN_repeat-like_dom_sf"/>
</dbReference>
<dbReference type="Pfam" id="PF00400">
    <property type="entry name" value="WD40"/>
    <property type="match status" value="3"/>
</dbReference>
<reference evidence="6 7" key="1">
    <citation type="submission" date="2019-06" db="EMBL/GenBank/DDBJ databases">
        <title>A chromosomal-level reference genome of Carpinus fangiana (Coryloideae, Betulaceae).</title>
        <authorList>
            <person name="Yang X."/>
            <person name="Wang Z."/>
            <person name="Zhang L."/>
            <person name="Hao G."/>
            <person name="Liu J."/>
            <person name="Yang Y."/>
        </authorList>
    </citation>
    <scope>NUCLEOTIDE SEQUENCE [LARGE SCALE GENOMIC DNA]</scope>
    <source>
        <strain evidence="6">Cfa_2016G</strain>
        <tissue evidence="6">Leaf</tissue>
    </source>
</reference>
<evidence type="ECO:0000256" key="2">
    <source>
        <dbReference type="ARBA" id="ARBA00022737"/>
    </source>
</evidence>
<dbReference type="AlphaFoldDB" id="A0A5N6L2W7"/>
<dbReference type="Proteomes" id="UP000327013">
    <property type="component" value="Unassembled WGS sequence"/>
</dbReference>
<dbReference type="GO" id="GO:1990234">
    <property type="term" value="C:transferase complex"/>
    <property type="evidence" value="ECO:0007669"/>
    <property type="project" value="UniProtKB-ARBA"/>
</dbReference>
<evidence type="ECO:0000256" key="5">
    <source>
        <dbReference type="SAM" id="SignalP"/>
    </source>
</evidence>
<dbReference type="PANTHER" id="PTHR22847">
    <property type="entry name" value="WD40 REPEAT PROTEIN"/>
    <property type="match status" value="1"/>
</dbReference>
<feature type="signal peptide" evidence="5">
    <location>
        <begin position="1"/>
        <end position="22"/>
    </location>
</feature>
<feature type="repeat" description="WD" evidence="3">
    <location>
        <begin position="524"/>
        <end position="553"/>
    </location>
</feature>
<keyword evidence="1 3" id="KW-0853">WD repeat</keyword>
<keyword evidence="2" id="KW-0677">Repeat</keyword>
<dbReference type="PROSITE" id="PS00678">
    <property type="entry name" value="WD_REPEATS_1"/>
    <property type="match status" value="2"/>
</dbReference>
<dbReference type="PROSITE" id="PS50082">
    <property type="entry name" value="WD_REPEATS_2"/>
    <property type="match status" value="3"/>
</dbReference>
<protein>
    <submittedName>
        <fullName evidence="6">Uncharacterized protein</fullName>
    </submittedName>
</protein>
<proteinExistence type="predicted"/>
<feature type="region of interest" description="Disordered" evidence="4">
    <location>
        <begin position="564"/>
        <end position="593"/>
    </location>
</feature>
<evidence type="ECO:0000256" key="1">
    <source>
        <dbReference type="ARBA" id="ARBA00022574"/>
    </source>
</evidence>
<keyword evidence="7" id="KW-1185">Reference proteome</keyword>
<comment type="caution">
    <text evidence="6">The sequence shown here is derived from an EMBL/GenBank/DDBJ whole genome shotgun (WGS) entry which is preliminary data.</text>
</comment>
<name>A0A5N6L2W7_9ROSI</name>
<evidence type="ECO:0000313" key="7">
    <source>
        <dbReference type="Proteomes" id="UP000327013"/>
    </source>
</evidence>
<dbReference type="InterPro" id="IPR019775">
    <property type="entry name" value="WD40_repeat_CS"/>
</dbReference>
<dbReference type="Gene3D" id="2.130.10.10">
    <property type="entry name" value="YVTN repeat-like/Quinoprotein amine dehydrogenase"/>
    <property type="match status" value="2"/>
</dbReference>
<feature type="chain" id="PRO_5024349643" evidence="5">
    <location>
        <begin position="23"/>
        <end position="604"/>
    </location>
</feature>
<dbReference type="InterPro" id="IPR036322">
    <property type="entry name" value="WD40_repeat_dom_sf"/>
</dbReference>